<name>A0A931DLV3_9ACTN</name>
<evidence type="ECO:0000256" key="5">
    <source>
        <dbReference type="ARBA" id="ARBA00022692"/>
    </source>
</evidence>
<gene>
    <name evidence="10" type="ORF">IW256_005172</name>
</gene>
<feature type="transmembrane region" description="Helical" evidence="9">
    <location>
        <begin position="254"/>
        <end position="272"/>
    </location>
</feature>
<evidence type="ECO:0000256" key="6">
    <source>
        <dbReference type="ARBA" id="ARBA00022989"/>
    </source>
</evidence>
<feature type="transmembrane region" description="Helical" evidence="9">
    <location>
        <begin position="49"/>
        <end position="73"/>
    </location>
</feature>
<dbReference type="InterPro" id="IPR001851">
    <property type="entry name" value="ABC_transp_permease"/>
</dbReference>
<dbReference type="CDD" id="cd06579">
    <property type="entry name" value="TM_PBP1_transp_AraH_like"/>
    <property type="match status" value="1"/>
</dbReference>
<accession>A0A931DLV3</accession>
<evidence type="ECO:0000256" key="4">
    <source>
        <dbReference type="ARBA" id="ARBA00022519"/>
    </source>
</evidence>
<feature type="transmembrane region" description="Helical" evidence="9">
    <location>
        <begin position="202"/>
        <end position="223"/>
    </location>
</feature>
<dbReference type="GO" id="GO:0022857">
    <property type="term" value="F:transmembrane transporter activity"/>
    <property type="evidence" value="ECO:0007669"/>
    <property type="project" value="InterPro"/>
</dbReference>
<keyword evidence="3" id="KW-1003">Cell membrane</keyword>
<comment type="subcellular location">
    <subcellularLocation>
        <location evidence="1">Cell membrane</location>
        <topology evidence="1">Multi-pass membrane protein</topology>
    </subcellularLocation>
</comment>
<comment type="caution">
    <text evidence="10">The sequence shown here is derived from an EMBL/GenBank/DDBJ whole genome shotgun (WGS) entry which is preliminary data.</text>
</comment>
<dbReference type="GO" id="GO:0005886">
    <property type="term" value="C:plasma membrane"/>
    <property type="evidence" value="ECO:0007669"/>
    <property type="project" value="UniProtKB-SubCell"/>
</dbReference>
<dbReference type="Pfam" id="PF02653">
    <property type="entry name" value="BPD_transp_2"/>
    <property type="match status" value="1"/>
</dbReference>
<dbReference type="EMBL" id="JADOUA010000001">
    <property type="protein sequence ID" value="MBG6091059.1"/>
    <property type="molecule type" value="Genomic_DNA"/>
</dbReference>
<sequence length="370" mass="37240">MTGHRGSDTVSRRPAGEPPNGAPAGRTVRDRGLRDRVLRSNATLTPAALLLKVIQVGPLLMLLVIAGVFAVASPHFLVPENITNLGSQSSIVMALALGQFLVILIRGIDISVAAVVAFSAIVAVKLVGAGGSGVLFVLAMIAAGGLVGLVNGVIIVKGRLPQPLIVTVATLGVATGLSQTLTGGVAVVGLPDLVGTLGAGRLGPVPVPVVIVLGLGAVLYVVISHTQFGRWLYALGGNPEGAERMGLPTGGLTIAVYVLCGLTAGVAGLITAGQTDSATPLAGSGNILDAITAVVIGGTSLFGGRGSLLNVLVGALILGTIRNGLDLLNVNPYMQLVAIGVIIVVALELDVARKHLEDRVSRSQAGEVEA</sequence>
<evidence type="ECO:0000313" key="11">
    <source>
        <dbReference type="Proteomes" id="UP000614047"/>
    </source>
</evidence>
<feature type="compositionally biased region" description="Basic and acidic residues" evidence="8">
    <location>
        <begin position="1"/>
        <end position="15"/>
    </location>
</feature>
<feature type="transmembrane region" description="Helical" evidence="9">
    <location>
        <begin position="110"/>
        <end position="128"/>
    </location>
</feature>
<dbReference type="PANTHER" id="PTHR32196">
    <property type="entry name" value="ABC TRANSPORTER PERMEASE PROTEIN YPHD-RELATED-RELATED"/>
    <property type="match status" value="1"/>
</dbReference>
<proteinExistence type="predicted"/>
<evidence type="ECO:0000256" key="7">
    <source>
        <dbReference type="ARBA" id="ARBA00023136"/>
    </source>
</evidence>
<dbReference type="RefSeq" id="WP_197013428.1">
    <property type="nucleotide sequence ID" value="NZ_BAABES010000001.1"/>
</dbReference>
<evidence type="ECO:0000256" key="9">
    <source>
        <dbReference type="SAM" id="Phobius"/>
    </source>
</evidence>
<organism evidence="10 11">
    <name type="scientific">Actinomadura viridis</name>
    <dbReference type="NCBI Taxonomy" id="58110"/>
    <lineage>
        <taxon>Bacteria</taxon>
        <taxon>Bacillati</taxon>
        <taxon>Actinomycetota</taxon>
        <taxon>Actinomycetes</taxon>
        <taxon>Streptosporangiales</taxon>
        <taxon>Thermomonosporaceae</taxon>
        <taxon>Actinomadura</taxon>
    </lineage>
</organism>
<evidence type="ECO:0000256" key="1">
    <source>
        <dbReference type="ARBA" id="ARBA00004651"/>
    </source>
</evidence>
<dbReference type="AlphaFoldDB" id="A0A931DLV3"/>
<evidence type="ECO:0000256" key="2">
    <source>
        <dbReference type="ARBA" id="ARBA00022448"/>
    </source>
</evidence>
<feature type="region of interest" description="Disordered" evidence="8">
    <location>
        <begin position="1"/>
        <end position="28"/>
    </location>
</feature>
<evidence type="ECO:0000256" key="8">
    <source>
        <dbReference type="SAM" id="MobiDB-lite"/>
    </source>
</evidence>
<evidence type="ECO:0000313" key="10">
    <source>
        <dbReference type="EMBL" id="MBG6091059.1"/>
    </source>
</evidence>
<evidence type="ECO:0000256" key="3">
    <source>
        <dbReference type="ARBA" id="ARBA00022475"/>
    </source>
</evidence>
<keyword evidence="2" id="KW-0813">Transport</keyword>
<keyword evidence="7 9" id="KW-0472">Membrane</keyword>
<protein>
    <submittedName>
        <fullName evidence="10">Ribose transport system permease protein</fullName>
    </submittedName>
</protein>
<feature type="transmembrane region" description="Helical" evidence="9">
    <location>
        <begin position="134"/>
        <end position="156"/>
    </location>
</feature>
<keyword evidence="5 9" id="KW-0812">Transmembrane</keyword>
<keyword evidence="11" id="KW-1185">Reference proteome</keyword>
<keyword evidence="4" id="KW-0997">Cell inner membrane</keyword>
<keyword evidence="6 9" id="KW-1133">Transmembrane helix</keyword>
<feature type="transmembrane region" description="Helical" evidence="9">
    <location>
        <begin position="85"/>
        <end position="105"/>
    </location>
</feature>
<feature type="transmembrane region" description="Helical" evidence="9">
    <location>
        <begin position="168"/>
        <end position="190"/>
    </location>
</feature>
<dbReference type="PANTHER" id="PTHR32196:SF21">
    <property type="entry name" value="ABC TRANSPORTER PERMEASE PROTEIN YPHD-RELATED"/>
    <property type="match status" value="1"/>
</dbReference>
<reference evidence="10" key="1">
    <citation type="submission" date="2020-11" db="EMBL/GenBank/DDBJ databases">
        <title>Sequencing the genomes of 1000 actinobacteria strains.</title>
        <authorList>
            <person name="Klenk H.-P."/>
        </authorList>
    </citation>
    <scope>NUCLEOTIDE SEQUENCE</scope>
    <source>
        <strain evidence="10">DSM 43175</strain>
    </source>
</reference>
<feature type="transmembrane region" description="Helical" evidence="9">
    <location>
        <begin position="331"/>
        <end position="352"/>
    </location>
</feature>
<dbReference type="Proteomes" id="UP000614047">
    <property type="component" value="Unassembled WGS sequence"/>
</dbReference>